<feature type="domain" description="Pyridoxamine 5'-phosphate oxidase N-terminal" evidence="2">
    <location>
        <begin position="70"/>
        <end position="188"/>
    </location>
</feature>
<sequence length="197" mass="21137">MLPAEASGTSMAASGYRVALALAVPLSLRGPARRARARGGMRRGAPARRRARLRPYAAAMAIDLTAPPANFLAFWREKHVCTLTTPRPDGTPHVVPVGVTYDPGERLARIITGGATTKVRHVRAAGDGGARVAVCQPAGRYWTTLEGVATVSEDPVRVADAERRYALRYGREPRENPARVVIEIAVTRAMGNLPRPA</sequence>
<dbReference type="SUPFAM" id="SSF50475">
    <property type="entry name" value="FMN-binding split barrel"/>
    <property type="match status" value="1"/>
</dbReference>
<dbReference type="Gene3D" id="2.30.110.10">
    <property type="entry name" value="Electron Transport, Fmn-binding Protein, Chain A"/>
    <property type="match status" value="1"/>
</dbReference>
<evidence type="ECO:0000313" key="4">
    <source>
        <dbReference type="Proteomes" id="UP000254150"/>
    </source>
</evidence>
<dbReference type="PANTHER" id="PTHR35176:SF1">
    <property type="entry name" value="F420H(2)-DEPENDENT BILIVERDIN REDUCTASE"/>
    <property type="match status" value="1"/>
</dbReference>
<gene>
    <name evidence="3" type="ORF">NCTC7807_03448</name>
</gene>
<dbReference type="Pfam" id="PF01243">
    <property type="entry name" value="PNPOx_N"/>
    <property type="match status" value="1"/>
</dbReference>
<evidence type="ECO:0000313" key="3">
    <source>
        <dbReference type="EMBL" id="SUP57941.1"/>
    </source>
</evidence>
<reference evidence="3 4" key="1">
    <citation type="submission" date="2018-06" db="EMBL/GenBank/DDBJ databases">
        <authorList>
            <consortium name="Pathogen Informatics"/>
            <person name="Doyle S."/>
        </authorList>
    </citation>
    <scope>NUCLEOTIDE SEQUENCE [LARGE SCALE GENOMIC DNA]</scope>
    <source>
        <strain evidence="3 4">NCTC7807</strain>
    </source>
</reference>
<dbReference type="GO" id="GO:0005829">
    <property type="term" value="C:cytosol"/>
    <property type="evidence" value="ECO:0007669"/>
    <property type="project" value="TreeGrafter"/>
</dbReference>
<proteinExistence type="predicted"/>
<dbReference type="AlphaFoldDB" id="A0A380NZS9"/>
<evidence type="ECO:0000256" key="1">
    <source>
        <dbReference type="ARBA" id="ARBA00023002"/>
    </source>
</evidence>
<keyword evidence="3" id="KW-0012">Acyltransferase</keyword>
<dbReference type="InterPro" id="IPR011576">
    <property type="entry name" value="Pyridox_Oxase_N"/>
</dbReference>
<dbReference type="Proteomes" id="UP000254150">
    <property type="component" value="Unassembled WGS sequence"/>
</dbReference>
<dbReference type="PANTHER" id="PTHR35176">
    <property type="entry name" value="HEME OXYGENASE HI_0854-RELATED"/>
    <property type="match status" value="1"/>
</dbReference>
<dbReference type="NCBIfam" id="TIGR03618">
    <property type="entry name" value="Rv1155_F420"/>
    <property type="match status" value="1"/>
</dbReference>
<dbReference type="GO" id="GO:0016627">
    <property type="term" value="F:oxidoreductase activity, acting on the CH-CH group of donors"/>
    <property type="evidence" value="ECO:0007669"/>
    <property type="project" value="TreeGrafter"/>
</dbReference>
<protein>
    <submittedName>
        <fullName evidence="3">Nitrilase/cyanide hydratase and apolipoprotein N-acyltransferase</fullName>
    </submittedName>
</protein>
<dbReference type="InterPro" id="IPR012349">
    <property type="entry name" value="Split_barrel_FMN-bd"/>
</dbReference>
<dbReference type="GO" id="GO:0016746">
    <property type="term" value="F:acyltransferase activity"/>
    <property type="evidence" value="ECO:0007669"/>
    <property type="project" value="UniProtKB-KW"/>
</dbReference>
<keyword evidence="3" id="KW-0808">Transferase</keyword>
<keyword evidence="3" id="KW-0449">Lipoprotein</keyword>
<dbReference type="InterPro" id="IPR052019">
    <property type="entry name" value="F420H2_bilvrd_red/Heme_oxyg"/>
</dbReference>
<keyword evidence="1" id="KW-0560">Oxidoreductase</keyword>
<dbReference type="InterPro" id="IPR019920">
    <property type="entry name" value="F420-binding_dom_put"/>
</dbReference>
<accession>A0A380NZS9</accession>
<dbReference type="EMBL" id="UHID01000006">
    <property type="protein sequence ID" value="SUP57941.1"/>
    <property type="molecule type" value="Genomic_DNA"/>
</dbReference>
<dbReference type="GO" id="GO:0070967">
    <property type="term" value="F:coenzyme F420 binding"/>
    <property type="evidence" value="ECO:0007669"/>
    <property type="project" value="TreeGrafter"/>
</dbReference>
<evidence type="ECO:0000259" key="2">
    <source>
        <dbReference type="Pfam" id="PF01243"/>
    </source>
</evidence>
<organism evidence="3 4">
    <name type="scientific">Streptomyces griseus</name>
    <dbReference type="NCBI Taxonomy" id="1911"/>
    <lineage>
        <taxon>Bacteria</taxon>
        <taxon>Bacillati</taxon>
        <taxon>Actinomycetota</taxon>
        <taxon>Actinomycetes</taxon>
        <taxon>Kitasatosporales</taxon>
        <taxon>Streptomycetaceae</taxon>
        <taxon>Streptomyces</taxon>
    </lineage>
</organism>
<name>A0A380NZS9_STRGR</name>